<name>A0A1E5LB74_9BACI</name>
<proteinExistence type="predicted"/>
<feature type="transmembrane region" description="Helical" evidence="1">
    <location>
        <begin position="174"/>
        <end position="194"/>
    </location>
</feature>
<dbReference type="Proteomes" id="UP000095209">
    <property type="component" value="Unassembled WGS sequence"/>
</dbReference>
<dbReference type="OrthoDB" id="1902994at2"/>
<dbReference type="PANTHER" id="PTHR40078:SF1">
    <property type="entry name" value="INTEGRAL MEMBRANE PROTEIN"/>
    <property type="match status" value="1"/>
</dbReference>
<comment type="caution">
    <text evidence="2">The sequence shown here is derived from an EMBL/GenBank/DDBJ whole genome shotgun (WGS) entry which is preliminary data.</text>
</comment>
<feature type="transmembrane region" description="Helical" evidence="1">
    <location>
        <begin position="75"/>
        <end position="93"/>
    </location>
</feature>
<evidence type="ECO:0000256" key="1">
    <source>
        <dbReference type="SAM" id="Phobius"/>
    </source>
</evidence>
<sequence length="207" mass="22807">MRDWLLRFGIYILGIIILSFSVSLIIKADLGAGAWDALNVGLSKTVGFTVGTWVFIIGFILIFLNAWIAKERPMFTAIATIILIGIAIDFWLINALASWNPNDLVARIAVFGFALFFLAFGVALYLQSEFPINPIDHLMVVLHVRFNLSITVTKTIAEVAALVLAYIFNGPIGIGTIVITILIGPIIGFFNPILKSLLQRMRTQILA</sequence>
<feature type="transmembrane region" description="Helical" evidence="1">
    <location>
        <begin position="46"/>
        <end position="68"/>
    </location>
</feature>
<dbReference type="PANTHER" id="PTHR40078">
    <property type="entry name" value="INTEGRAL MEMBRANE PROTEIN-RELATED"/>
    <property type="match status" value="1"/>
</dbReference>
<evidence type="ECO:0000313" key="3">
    <source>
        <dbReference type="Proteomes" id="UP000095209"/>
    </source>
</evidence>
<protein>
    <recommendedName>
        <fullName evidence="4">Permease</fullName>
    </recommendedName>
</protein>
<reference evidence="2 3" key="1">
    <citation type="submission" date="2016-08" db="EMBL/GenBank/DDBJ databases">
        <title>Genome of Bacillus solimangrovi GH2-4.</title>
        <authorList>
            <person name="Lim S."/>
            <person name="Kim B.-C."/>
        </authorList>
    </citation>
    <scope>NUCLEOTIDE SEQUENCE [LARGE SCALE GENOMIC DNA]</scope>
    <source>
        <strain evidence="2 3">GH2-4</strain>
    </source>
</reference>
<dbReference type="EMBL" id="MJEH01000062">
    <property type="protein sequence ID" value="OEH91335.1"/>
    <property type="molecule type" value="Genomic_DNA"/>
</dbReference>
<dbReference type="RefSeq" id="WP_069718595.1">
    <property type="nucleotide sequence ID" value="NZ_MJEH01000062.1"/>
</dbReference>
<keyword evidence="1" id="KW-0812">Transmembrane</keyword>
<evidence type="ECO:0000313" key="2">
    <source>
        <dbReference type="EMBL" id="OEH91335.1"/>
    </source>
</evidence>
<organism evidence="2 3">
    <name type="scientific">Bacillus solimangrovi</name>
    <dbReference type="NCBI Taxonomy" id="1305675"/>
    <lineage>
        <taxon>Bacteria</taxon>
        <taxon>Bacillati</taxon>
        <taxon>Bacillota</taxon>
        <taxon>Bacilli</taxon>
        <taxon>Bacillales</taxon>
        <taxon>Bacillaceae</taxon>
        <taxon>Bacillus</taxon>
    </lineage>
</organism>
<dbReference type="InterPro" id="IPR038750">
    <property type="entry name" value="YczE/YyaS-like"/>
</dbReference>
<keyword evidence="1" id="KW-1133">Transmembrane helix</keyword>
<keyword evidence="3" id="KW-1185">Reference proteome</keyword>
<dbReference type="STRING" id="1305675.BFG57_05575"/>
<evidence type="ECO:0008006" key="4">
    <source>
        <dbReference type="Google" id="ProtNLM"/>
    </source>
</evidence>
<accession>A0A1E5LB74</accession>
<feature type="transmembrane region" description="Helical" evidence="1">
    <location>
        <begin position="146"/>
        <end position="168"/>
    </location>
</feature>
<gene>
    <name evidence="2" type="ORF">BFG57_05575</name>
</gene>
<dbReference type="Pfam" id="PF19700">
    <property type="entry name" value="DUF6198"/>
    <property type="match status" value="1"/>
</dbReference>
<feature type="transmembrane region" description="Helical" evidence="1">
    <location>
        <begin position="5"/>
        <end position="26"/>
    </location>
</feature>
<dbReference type="AlphaFoldDB" id="A0A1E5LB74"/>
<keyword evidence="1" id="KW-0472">Membrane</keyword>
<feature type="transmembrane region" description="Helical" evidence="1">
    <location>
        <begin position="105"/>
        <end position="126"/>
    </location>
</feature>